<dbReference type="GO" id="GO:0005886">
    <property type="term" value="C:plasma membrane"/>
    <property type="evidence" value="ECO:0007669"/>
    <property type="project" value="UniProtKB-SubCell"/>
</dbReference>
<name>A0A2V1GWF2_9GAMM</name>
<gene>
    <name evidence="7" type="ORF">DC094_18230</name>
</gene>
<keyword evidence="4 6" id="KW-1133">Transmembrane helix</keyword>
<dbReference type="EMBL" id="QDDL01000010">
    <property type="protein sequence ID" value="PVZ65420.1"/>
    <property type="molecule type" value="Genomic_DNA"/>
</dbReference>
<feature type="transmembrane region" description="Helical" evidence="6">
    <location>
        <begin position="228"/>
        <end position="248"/>
    </location>
</feature>
<evidence type="ECO:0000256" key="4">
    <source>
        <dbReference type="ARBA" id="ARBA00022989"/>
    </source>
</evidence>
<reference evidence="7 8" key="1">
    <citation type="submission" date="2018-04" db="EMBL/GenBank/DDBJ databases">
        <title>Thalassorhabdus spongiae gen. nov., sp. nov., isolated from a marine sponge in South-West Iceland.</title>
        <authorList>
            <person name="Knobloch S."/>
            <person name="Daussin A."/>
            <person name="Johannsson R."/>
            <person name="Marteinsson V.T."/>
        </authorList>
    </citation>
    <scope>NUCLEOTIDE SEQUENCE [LARGE SCALE GENOMIC DNA]</scope>
    <source>
        <strain evidence="7 8">Hp12</strain>
    </source>
</reference>
<comment type="similarity">
    <text evidence="2 6">Belongs to the 4-toluene sulfonate uptake permease (TSUP) (TC 2.A.102) family.</text>
</comment>
<keyword evidence="5 6" id="KW-0472">Membrane</keyword>
<feature type="transmembrane region" description="Helical" evidence="6">
    <location>
        <begin position="74"/>
        <end position="95"/>
    </location>
</feature>
<dbReference type="Pfam" id="PF01925">
    <property type="entry name" value="TauE"/>
    <property type="match status" value="1"/>
</dbReference>
<protein>
    <recommendedName>
        <fullName evidence="6">Probable membrane transporter protein</fullName>
    </recommendedName>
</protein>
<evidence type="ECO:0000256" key="5">
    <source>
        <dbReference type="ARBA" id="ARBA00023136"/>
    </source>
</evidence>
<dbReference type="AlphaFoldDB" id="A0A2V1GWF2"/>
<keyword evidence="3 6" id="KW-0812">Transmembrane</keyword>
<accession>A0A2V1GWF2</accession>
<evidence type="ECO:0000256" key="1">
    <source>
        <dbReference type="ARBA" id="ARBA00004141"/>
    </source>
</evidence>
<keyword evidence="6" id="KW-1003">Cell membrane</keyword>
<feature type="transmembrane region" description="Helical" evidence="6">
    <location>
        <begin position="132"/>
        <end position="156"/>
    </location>
</feature>
<sequence length="249" mass="26643">MDGVTLAAFLLIVGVGSYVQTVTGFALGMIVMGGVTLAGLLPIQFTSAVVSLLAISNGVFALKGRWNQLDLKRVLSGLAIMLPFMGAGLYLLTLLSSQMSHWLEIVLGCAIILGGCLLMLKPEPLKQASSKAVFFAAYAIAGLLAGVFALAGPPLVFLYYRQPFSFNYIRFCLYGTFMFSALSRSVMVVAQGQMNQDILLTGLLAVPIVGLATWAGRKFPPPLSNNNMRRLAFVLLIVLGSSLLLRAVF</sequence>
<evidence type="ECO:0000313" key="8">
    <source>
        <dbReference type="Proteomes" id="UP000244906"/>
    </source>
</evidence>
<dbReference type="InterPro" id="IPR002781">
    <property type="entry name" value="TM_pro_TauE-like"/>
</dbReference>
<dbReference type="RefSeq" id="WP_116688556.1">
    <property type="nucleotide sequence ID" value="NZ_CAWNYD010000010.1"/>
</dbReference>
<evidence type="ECO:0000313" key="7">
    <source>
        <dbReference type="EMBL" id="PVZ65420.1"/>
    </source>
</evidence>
<feature type="transmembrane region" description="Helical" evidence="6">
    <location>
        <begin position="101"/>
        <end position="120"/>
    </location>
</feature>
<comment type="subcellular location">
    <subcellularLocation>
        <location evidence="6">Cell membrane</location>
        <topology evidence="6">Multi-pass membrane protein</topology>
    </subcellularLocation>
    <subcellularLocation>
        <location evidence="1">Membrane</location>
        <topology evidence="1">Multi-pass membrane protein</topology>
    </subcellularLocation>
</comment>
<evidence type="ECO:0000256" key="3">
    <source>
        <dbReference type="ARBA" id="ARBA00022692"/>
    </source>
</evidence>
<dbReference type="Proteomes" id="UP000244906">
    <property type="component" value="Unassembled WGS sequence"/>
</dbReference>
<evidence type="ECO:0000256" key="6">
    <source>
        <dbReference type="RuleBase" id="RU363041"/>
    </source>
</evidence>
<evidence type="ECO:0000256" key="2">
    <source>
        <dbReference type="ARBA" id="ARBA00009142"/>
    </source>
</evidence>
<organism evidence="7 8">
    <name type="scientific">Pelagibaculum spongiae</name>
    <dbReference type="NCBI Taxonomy" id="2080658"/>
    <lineage>
        <taxon>Bacteria</taxon>
        <taxon>Pseudomonadati</taxon>
        <taxon>Pseudomonadota</taxon>
        <taxon>Gammaproteobacteria</taxon>
        <taxon>Oceanospirillales</taxon>
        <taxon>Pelagibaculum</taxon>
    </lineage>
</organism>
<feature type="transmembrane region" description="Helical" evidence="6">
    <location>
        <begin position="168"/>
        <end position="186"/>
    </location>
</feature>
<feature type="transmembrane region" description="Helical" evidence="6">
    <location>
        <begin position="40"/>
        <end position="62"/>
    </location>
</feature>
<proteinExistence type="inferred from homology"/>
<feature type="transmembrane region" description="Helical" evidence="6">
    <location>
        <begin position="198"/>
        <end position="216"/>
    </location>
</feature>
<dbReference type="OrthoDB" id="7029178at2"/>
<comment type="caution">
    <text evidence="7">The sequence shown here is derived from an EMBL/GenBank/DDBJ whole genome shotgun (WGS) entry which is preliminary data.</text>
</comment>
<keyword evidence="8" id="KW-1185">Reference proteome</keyword>